<dbReference type="SMART" id="SM00829">
    <property type="entry name" value="PKS_ER"/>
    <property type="match status" value="1"/>
</dbReference>
<accession>A0A1I6U5J6</accession>
<evidence type="ECO:0000259" key="1">
    <source>
        <dbReference type="SMART" id="SM00829"/>
    </source>
</evidence>
<organism evidence="2 3">
    <name type="scientific">Alloyangia pacifica</name>
    <dbReference type="NCBI Taxonomy" id="311180"/>
    <lineage>
        <taxon>Bacteria</taxon>
        <taxon>Pseudomonadati</taxon>
        <taxon>Pseudomonadota</taxon>
        <taxon>Alphaproteobacteria</taxon>
        <taxon>Rhodobacterales</taxon>
        <taxon>Roseobacteraceae</taxon>
        <taxon>Alloyangia</taxon>
    </lineage>
</organism>
<dbReference type="SUPFAM" id="SSF50129">
    <property type="entry name" value="GroES-like"/>
    <property type="match status" value="1"/>
</dbReference>
<evidence type="ECO:0000313" key="3">
    <source>
        <dbReference type="Proteomes" id="UP000199392"/>
    </source>
</evidence>
<dbReference type="OrthoDB" id="9788224at2"/>
<keyword evidence="3" id="KW-1185">Reference proteome</keyword>
<dbReference type="InterPro" id="IPR020843">
    <property type="entry name" value="ER"/>
</dbReference>
<dbReference type="SUPFAM" id="SSF51735">
    <property type="entry name" value="NAD(P)-binding Rossmann-fold domains"/>
    <property type="match status" value="1"/>
</dbReference>
<sequence length="326" mass="34038">MKAATARRYGPADVLRIEDLPRPEPGPGEILIRVRAASVTTADWRLRAAEFPGGLALVGRMVAGLWKPRHLVPGSDVAGEVAALGAGVGGFEVGQRVLAVLGHGGHADYALAKADGAVVPLPEDMGFDEAAALPFGGLTALEFLRDVANLRTGQEVLILGASGGVGAYAVQIAAALGAHVTAVAGPGRESLLRGLGAERVLDYRKDEIAGRFDLAFDTVGATHWPQSRGLLGKQGLFLPLNFGLGDLWHLLQAKLSGGPRMVLHVSGDSRAGLEALLDLWRAGKLRPVIDSRFALKDIAEAHRLVETRHRAGAVVLEVGGDEAGNG</sequence>
<dbReference type="EMBL" id="FOZW01000007">
    <property type="protein sequence ID" value="SFS96809.1"/>
    <property type="molecule type" value="Genomic_DNA"/>
</dbReference>
<dbReference type="InterPro" id="IPR052733">
    <property type="entry name" value="Chloroplast_QOR"/>
</dbReference>
<dbReference type="CDD" id="cd08267">
    <property type="entry name" value="MDR1"/>
    <property type="match status" value="1"/>
</dbReference>
<dbReference type="PANTHER" id="PTHR44013:SF1">
    <property type="entry name" value="ZINC-TYPE ALCOHOL DEHYDROGENASE-LIKE PROTEIN C16A3.02C"/>
    <property type="match status" value="1"/>
</dbReference>
<evidence type="ECO:0000313" key="2">
    <source>
        <dbReference type="EMBL" id="SFS96809.1"/>
    </source>
</evidence>
<reference evidence="3" key="1">
    <citation type="submission" date="2016-10" db="EMBL/GenBank/DDBJ databases">
        <authorList>
            <person name="Varghese N."/>
            <person name="Submissions S."/>
        </authorList>
    </citation>
    <scope>NUCLEOTIDE SEQUENCE [LARGE SCALE GENOMIC DNA]</scope>
    <source>
        <strain evidence="3">DSM 26894</strain>
    </source>
</reference>
<dbReference type="AlphaFoldDB" id="A0A1I6U5J6"/>
<proteinExistence type="predicted"/>
<dbReference type="Gene3D" id="3.40.50.720">
    <property type="entry name" value="NAD(P)-binding Rossmann-like Domain"/>
    <property type="match status" value="1"/>
</dbReference>
<protein>
    <submittedName>
        <fullName evidence="2">NADPH:quinone reductase</fullName>
    </submittedName>
</protein>
<dbReference type="InterPro" id="IPR011032">
    <property type="entry name" value="GroES-like_sf"/>
</dbReference>
<dbReference type="Proteomes" id="UP000199392">
    <property type="component" value="Unassembled WGS sequence"/>
</dbReference>
<dbReference type="Pfam" id="PF08240">
    <property type="entry name" value="ADH_N"/>
    <property type="match status" value="1"/>
</dbReference>
<dbReference type="GO" id="GO:0016491">
    <property type="term" value="F:oxidoreductase activity"/>
    <property type="evidence" value="ECO:0007669"/>
    <property type="project" value="InterPro"/>
</dbReference>
<dbReference type="PANTHER" id="PTHR44013">
    <property type="entry name" value="ZINC-TYPE ALCOHOL DEHYDROGENASE-LIKE PROTEIN C16A3.02C"/>
    <property type="match status" value="1"/>
</dbReference>
<dbReference type="RefSeq" id="WP_092425891.1">
    <property type="nucleotide sequence ID" value="NZ_FNCL01000007.1"/>
</dbReference>
<dbReference type="InterPro" id="IPR013154">
    <property type="entry name" value="ADH-like_N"/>
</dbReference>
<gene>
    <name evidence="2" type="ORF">SAMN04488050_107180</name>
</gene>
<dbReference type="STRING" id="311180.SAMN04488050_107180"/>
<feature type="domain" description="Enoyl reductase (ER)" evidence="1">
    <location>
        <begin position="10"/>
        <end position="316"/>
    </location>
</feature>
<name>A0A1I6U5J6_9RHOB</name>
<dbReference type="Gene3D" id="3.90.180.10">
    <property type="entry name" value="Medium-chain alcohol dehydrogenases, catalytic domain"/>
    <property type="match status" value="1"/>
</dbReference>
<dbReference type="InterPro" id="IPR036291">
    <property type="entry name" value="NAD(P)-bd_dom_sf"/>
</dbReference>
<dbReference type="Pfam" id="PF13602">
    <property type="entry name" value="ADH_zinc_N_2"/>
    <property type="match status" value="1"/>
</dbReference>